<dbReference type="Gene3D" id="3.40.50.300">
    <property type="entry name" value="P-loop containing nucleotide triphosphate hydrolases"/>
    <property type="match status" value="1"/>
</dbReference>
<dbReference type="CDD" id="cd02042">
    <property type="entry name" value="ParAB_family"/>
    <property type="match status" value="1"/>
</dbReference>
<dbReference type="InterPro" id="IPR027417">
    <property type="entry name" value="P-loop_NTPase"/>
</dbReference>
<reference evidence="2" key="1">
    <citation type="submission" date="2016-04" db="EMBL/GenBank/DDBJ databases">
        <title>Sequencing of conjugative plasmid pWBG637.</title>
        <authorList>
            <person name="Ramsay J.P."/>
        </authorList>
    </citation>
    <scope>NUCLEOTIDE SEQUENCE</scope>
    <source>
        <strain evidence="2">WBG1024</strain>
        <plasmid evidence="2">pWBG637</plasmid>
    </source>
</reference>
<proteinExistence type="predicted"/>
<dbReference type="GO" id="GO:0016787">
    <property type="term" value="F:hydrolase activity"/>
    <property type="evidence" value="ECO:0007669"/>
    <property type="project" value="UniProtKB-KW"/>
</dbReference>
<geneLocation type="plasmid" evidence="2">
    <name>pWBG637</name>
</geneLocation>
<keyword evidence="2" id="KW-0378">Hydrolase</keyword>
<keyword evidence="2" id="KW-0614">Plasmid</keyword>
<feature type="domain" description="AAA" evidence="1">
    <location>
        <begin position="3"/>
        <end position="218"/>
    </location>
</feature>
<evidence type="ECO:0000259" key="1">
    <source>
        <dbReference type="Pfam" id="PF13614"/>
    </source>
</evidence>
<gene>
    <name evidence="2" type="primary">soj</name>
    <name evidence="2" type="ORF">pWBG637_00013</name>
</gene>
<dbReference type="Pfam" id="PF13614">
    <property type="entry name" value="AAA_31"/>
    <property type="match status" value="1"/>
</dbReference>
<sequence length="299" mass="34516">MTEVVSINNFKGGVSKTSSTAGIAYVLSEIKKKKVLVVDLDPQADVTDLLIKTFKENNNSLLNEVMNSDNIESILDEKEDEILDLLLRKSTDINENDLYHTLKEKKHLRKTIIELSNNLSIVPSDFNMIGYPYLLEDLKLNRIDGAKYFDSFLEEVKEDYDFILIDTPPTLSDFANSGIYSCDYSLIVVQTHVRSFNAVEKLISHLSDFRDLHDNDFDIVGVLPVMFKNQGKIDRFIIKLLKHVYGNYVFENKVMQRERVKFWDAIGIQNEDMHDRNVLTMYENIADELLEKMRDSNGK</sequence>
<organism evidence="2">
    <name type="scientific">Staphylococcus aureus</name>
    <dbReference type="NCBI Taxonomy" id="1280"/>
    <lineage>
        <taxon>Bacteria</taxon>
        <taxon>Bacillati</taxon>
        <taxon>Bacillota</taxon>
        <taxon>Bacilli</taxon>
        <taxon>Bacillales</taxon>
        <taxon>Staphylococcaceae</taxon>
        <taxon>Staphylococcus</taxon>
    </lineage>
</organism>
<dbReference type="InterPro" id="IPR025669">
    <property type="entry name" value="AAA_dom"/>
</dbReference>
<dbReference type="PANTHER" id="PTHR13696">
    <property type="entry name" value="P-LOOP CONTAINING NUCLEOSIDE TRIPHOSPHATE HYDROLASE"/>
    <property type="match status" value="1"/>
</dbReference>
<dbReference type="AlphaFoldDB" id="A0A1B3ISU3"/>
<dbReference type="EC" id="3.6.-.-" evidence="2"/>
<protein>
    <submittedName>
        <fullName evidence="2">Sporulation initiation inhibitor protein Soj</fullName>
        <ecNumber evidence="2">3.6.-.-</ecNumber>
    </submittedName>
</protein>
<dbReference type="EMBL" id="KX086582">
    <property type="protein sequence ID" value="AOF44139.1"/>
    <property type="molecule type" value="Genomic_DNA"/>
</dbReference>
<accession>A0A1B3ISU3</accession>
<dbReference type="PANTHER" id="PTHR13696:SF99">
    <property type="entry name" value="COBYRINIC ACID AC-DIAMIDE SYNTHASE"/>
    <property type="match status" value="1"/>
</dbReference>
<dbReference type="SUPFAM" id="SSF52540">
    <property type="entry name" value="P-loop containing nucleoside triphosphate hydrolases"/>
    <property type="match status" value="1"/>
</dbReference>
<dbReference type="InterPro" id="IPR050678">
    <property type="entry name" value="DNA_Partitioning_ATPase"/>
</dbReference>
<dbReference type="RefSeq" id="WP_172687391.1">
    <property type="nucleotide sequence ID" value="NZ_JACGYN010000013.1"/>
</dbReference>
<evidence type="ECO:0000313" key="2">
    <source>
        <dbReference type="EMBL" id="AOF44139.1"/>
    </source>
</evidence>
<name>A0A1B3ISU3_STAAU</name>